<evidence type="ECO:0000313" key="2">
    <source>
        <dbReference type="Proteomes" id="UP000030665"/>
    </source>
</evidence>
<gene>
    <name evidence="1" type="ORF">TTRE_0000365601</name>
</gene>
<dbReference type="Proteomes" id="UP000030665">
    <property type="component" value="Unassembled WGS sequence"/>
</dbReference>
<protein>
    <submittedName>
        <fullName evidence="1">Pc21g21700 protein</fullName>
    </submittedName>
</protein>
<reference evidence="1" key="2">
    <citation type="submission" date="2014-03" db="EMBL/GenBank/DDBJ databases">
        <title>The whipworm genome and dual-species transcriptomics of an intimate host-pathogen interaction.</title>
        <authorList>
            <person name="Foth B.J."/>
            <person name="Tsai I.J."/>
            <person name="Reid A.J."/>
            <person name="Bancroft A.J."/>
            <person name="Nichol S."/>
            <person name="Tracey A."/>
            <person name="Holroyd N."/>
            <person name="Cotton J.A."/>
            <person name="Stanley E.J."/>
            <person name="Zarowiecki M."/>
            <person name="Liu J.Z."/>
            <person name="Huckvale T."/>
            <person name="Cooper P.J."/>
            <person name="Grencis R.K."/>
            <person name="Berriman M."/>
        </authorList>
    </citation>
    <scope>NUCLEOTIDE SEQUENCE [LARGE SCALE GENOMIC DNA]</scope>
</reference>
<dbReference type="EMBL" id="HG805951">
    <property type="protein sequence ID" value="CDW55384.1"/>
    <property type="molecule type" value="Genomic_DNA"/>
</dbReference>
<dbReference type="OrthoDB" id="10335979at2759"/>
<reference evidence="1" key="1">
    <citation type="submission" date="2014-01" db="EMBL/GenBank/DDBJ databases">
        <authorList>
            <person name="Aslett M."/>
        </authorList>
    </citation>
    <scope>NUCLEOTIDE SEQUENCE</scope>
</reference>
<evidence type="ECO:0000313" key="1">
    <source>
        <dbReference type="EMBL" id="CDW55384.1"/>
    </source>
</evidence>
<keyword evidence="2" id="KW-1185">Reference proteome</keyword>
<accession>A0A077Z6D1</accession>
<dbReference type="AlphaFoldDB" id="A0A077Z6D1"/>
<proteinExistence type="predicted"/>
<organism evidence="1 2">
    <name type="scientific">Trichuris trichiura</name>
    <name type="common">Whipworm</name>
    <name type="synonym">Trichocephalus trichiurus</name>
    <dbReference type="NCBI Taxonomy" id="36087"/>
    <lineage>
        <taxon>Eukaryota</taxon>
        <taxon>Metazoa</taxon>
        <taxon>Ecdysozoa</taxon>
        <taxon>Nematoda</taxon>
        <taxon>Enoplea</taxon>
        <taxon>Dorylaimia</taxon>
        <taxon>Trichinellida</taxon>
        <taxon>Trichuridae</taxon>
        <taxon>Trichuris</taxon>
    </lineage>
</organism>
<name>A0A077Z6D1_TRITR</name>
<sequence length="291" mass="33107">MKTCSIHSDRTTVKGPKYAVRFRAEQRRRRRFSDNSTASEIDCPTLNDLHCPNAFRQTHSIRVPMDKQQLRESNVYAESSNSSESIRIDMEVVSNENGLILQSSSSDGSIHSEKSLSGQAYLMPNCPIKENTSPLFEYLSKKADHISSMHKEEIDDSSNGSANVSTSQRRVTFKVEDGEKFPYANYKLRDAMVQTDDGAALADAKWPMEFDLYARLYTDLLNSLIADSAILPSKKMEALLRRYTKLFEGKERQTDSPILHPSMTSFERIRQLDLRLTEARRALANSVCFKM</sequence>